<evidence type="ECO:0000259" key="4">
    <source>
        <dbReference type="SMART" id="SM00978"/>
    </source>
</evidence>
<dbReference type="InterPro" id="IPR007379">
    <property type="entry name" value="Tim44-like_dom"/>
</dbReference>
<organism evidence="5 6">
    <name type="scientific">Desulfovibrio intestinalis</name>
    <dbReference type="NCBI Taxonomy" id="58621"/>
    <lineage>
        <taxon>Bacteria</taxon>
        <taxon>Pseudomonadati</taxon>
        <taxon>Thermodesulfobacteriota</taxon>
        <taxon>Desulfovibrionia</taxon>
        <taxon>Desulfovibrionales</taxon>
        <taxon>Desulfovibrionaceae</taxon>
        <taxon>Desulfovibrio</taxon>
    </lineage>
</organism>
<feature type="compositionally biased region" description="Low complexity" evidence="1">
    <location>
        <begin position="136"/>
        <end position="145"/>
    </location>
</feature>
<dbReference type="InterPro" id="IPR032710">
    <property type="entry name" value="NTF2-like_dom_sf"/>
</dbReference>
<sequence>MKFSAFLTIVLFLCCSIMLALPDSTEAARLGGGRSFGSKPFMSTPAQKPAMRQDATQAPRQPANQAQAAPQGPRPGMFGGMGGLFGGLLAGTLLGSLLSGGGFAGGGFMDIILFGLLAFLGLKLFARFRNRQAPAAAGAGAQGNAYEDRAQGMQRESTGSNGWDVLRGNAQGAAPQAAAGPNIPMPEGFDAEEFLRGAKMAYTRLQNAWDKRDMNDVAQFTSAAVQHSVREQMDADPKPSTTELLLVNAQLLGVENEGNEQYAQVFFDVLMRESPDQQAPSTVREVWHFMRPVQGGSWKLDGIQQVE</sequence>
<dbReference type="PANTHER" id="PTHR41542">
    <property type="entry name" value="BLL5807 PROTEIN"/>
    <property type="match status" value="1"/>
</dbReference>
<evidence type="ECO:0000256" key="1">
    <source>
        <dbReference type="SAM" id="MobiDB-lite"/>
    </source>
</evidence>
<keyword evidence="6" id="KW-1185">Reference proteome</keyword>
<feature type="signal peptide" evidence="3">
    <location>
        <begin position="1"/>
        <end position="20"/>
    </location>
</feature>
<evidence type="ECO:0000313" key="5">
    <source>
        <dbReference type="EMBL" id="MBB5142232.1"/>
    </source>
</evidence>
<dbReference type="Proteomes" id="UP000539075">
    <property type="component" value="Unassembled WGS sequence"/>
</dbReference>
<dbReference type="PANTHER" id="PTHR41542:SF1">
    <property type="entry name" value="BLL5807 PROTEIN"/>
    <property type="match status" value="1"/>
</dbReference>
<dbReference type="AlphaFoldDB" id="A0A7W8FFX5"/>
<dbReference type="RefSeq" id="WP_183717535.1">
    <property type="nucleotide sequence ID" value="NZ_JACHGO010000001.1"/>
</dbReference>
<evidence type="ECO:0000256" key="3">
    <source>
        <dbReference type="SAM" id="SignalP"/>
    </source>
</evidence>
<reference evidence="5 6" key="1">
    <citation type="submission" date="2020-08" db="EMBL/GenBank/DDBJ databases">
        <title>Genomic Encyclopedia of Type Strains, Phase IV (KMG-IV): sequencing the most valuable type-strain genomes for metagenomic binning, comparative biology and taxonomic classification.</title>
        <authorList>
            <person name="Goeker M."/>
        </authorList>
    </citation>
    <scope>NUCLEOTIDE SEQUENCE [LARGE SCALE GENOMIC DNA]</scope>
    <source>
        <strain evidence="5 6">DSM 11275</strain>
    </source>
</reference>
<dbReference type="SUPFAM" id="SSF54427">
    <property type="entry name" value="NTF2-like"/>
    <property type="match status" value="1"/>
</dbReference>
<feature type="chain" id="PRO_5030692390" evidence="3">
    <location>
        <begin position="21"/>
        <end position="307"/>
    </location>
</feature>
<feature type="region of interest" description="Disordered" evidence="1">
    <location>
        <begin position="136"/>
        <end position="168"/>
    </location>
</feature>
<keyword evidence="2" id="KW-1133">Transmembrane helix</keyword>
<dbReference type="EMBL" id="JACHGO010000001">
    <property type="protein sequence ID" value="MBB5142232.1"/>
    <property type="molecule type" value="Genomic_DNA"/>
</dbReference>
<keyword evidence="3" id="KW-0732">Signal</keyword>
<keyword evidence="2" id="KW-0812">Transmembrane</keyword>
<keyword evidence="2" id="KW-0472">Membrane</keyword>
<gene>
    <name evidence="5" type="ORF">HNQ38_000295</name>
</gene>
<feature type="region of interest" description="Disordered" evidence="1">
    <location>
        <begin position="38"/>
        <end position="73"/>
    </location>
</feature>
<dbReference type="SMART" id="SM00978">
    <property type="entry name" value="Tim44"/>
    <property type="match status" value="1"/>
</dbReference>
<accession>A0A7W8FFX5</accession>
<name>A0A7W8FFX5_9BACT</name>
<protein>
    <submittedName>
        <fullName evidence="5">Putative lipid-binding transport protein (Tim44 family)</fullName>
    </submittedName>
</protein>
<proteinExistence type="predicted"/>
<feature type="compositionally biased region" description="Low complexity" evidence="1">
    <location>
        <begin position="57"/>
        <end position="73"/>
    </location>
</feature>
<comment type="caution">
    <text evidence="5">The sequence shown here is derived from an EMBL/GenBank/DDBJ whole genome shotgun (WGS) entry which is preliminary data.</text>
</comment>
<feature type="transmembrane region" description="Helical" evidence="2">
    <location>
        <begin position="103"/>
        <end position="122"/>
    </location>
</feature>
<dbReference type="Pfam" id="PF04280">
    <property type="entry name" value="Tim44"/>
    <property type="match status" value="1"/>
</dbReference>
<evidence type="ECO:0000256" key="2">
    <source>
        <dbReference type="SAM" id="Phobius"/>
    </source>
</evidence>
<evidence type="ECO:0000313" key="6">
    <source>
        <dbReference type="Proteomes" id="UP000539075"/>
    </source>
</evidence>
<feature type="domain" description="Tim44-like" evidence="4">
    <location>
        <begin position="173"/>
        <end position="305"/>
    </location>
</feature>